<dbReference type="OrthoDB" id="5623201at2"/>
<accession>A0A317CFU6</accession>
<keyword evidence="1" id="KW-0472">Membrane</keyword>
<dbReference type="RefSeq" id="WP_109822695.1">
    <property type="nucleotide sequence ID" value="NZ_QGKL01000021.1"/>
</dbReference>
<evidence type="ECO:0000313" key="3">
    <source>
        <dbReference type="Proteomes" id="UP000245506"/>
    </source>
</evidence>
<evidence type="ECO:0000256" key="1">
    <source>
        <dbReference type="SAM" id="Phobius"/>
    </source>
</evidence>
<organism evidence="2 3">
    <name type="scientific">Leucothrix arctica</name>
    <dbReference type="NCBI Taxonomy" id="1481894"/>
    <lineage>
        <taxon>Bacteria</taxon>
        <taxon>Pseudomonadati</taxon>
        <taxon>Pseudomonadota</taxon>
        <taxon>Gammaproteobacteria</taxon>
        <taxon>Thiotrichales</taxon>
        <taxon>Thiotrichaceae</taxon>
        <taxon>Leucothrix</taxon>
    </lineage>
</organism>
<gene>
    <name evidence="2" type="ORF">DKT75_06935</name>
</gene>
<sequence>MFVYAIKISGLPLEIDAKSILNQHFPDSLGESGDAVLTGDQITINLPERDGELFFSKTLRKMGDSFTELSRSGWCFLVLRKRFDEKYKLVASYDESLKIGRRAWRDERHRVEAASESLESFLNKKATAEDMEVLRPLFPKNIGQLLRNKGKSIDAGAEVLQQALPTLKTSDGQRIFSQMQSLYEKRAGKWKNRFGCAWVSVYFLMSVFLAFAIFDGLTSGFSWYGLIAAPIAMIIALLPIIGSAAASFSAVNVWSWSTGFSVLIFFGYYIPIAYVIVRIGFAAFKGEGIATWNKLLSK</sequence>
<proteinExistence type="predicted"/>
<keyword evidence="1" id="KW-0812">Transmembrane</keyword>
<feature type="transmembrane region" description="Helical" evidence="1">
    <location>
        <begin position="220"/>
        <end position="241"/>
    </location>
</feature>
<dbReference type="Proteomes" id="UP000245506">
    <property type="component" value="Unassembled WGS sequence"/>
</dbReference>
<keyword evidence="3" id="KW-1185">Reference proteome</keyword>
<comment type="caution">
    <text evidence="2">The sequence shown here is derived from an EMBL/GenBank/DDBJ whole genome shotgun (WGS) entry which is preliminary data.</text>
</comment>
<keyword evidence="1" id="KW-1133">Transmembrane helix</keyword>
<reference evidence="2 3" key="1">
    <citation type="submission" date="2018-05" db="EMBL/GenBank/DDBJ databases">
        <title>Leucothrix arctica sp. nov., isolated from Arctic seawater.</title>
        <authorList>
            <person name="Choi A."/>
            <person name="Baek K."/>
        </authorList>
    </citation>
    <scope>NUCLEOTIDE SEQUENCE [LARGE SCALE GENOMIC DNA]</scope>
    <source>
        <strain evidence="2 3">IMCC9719</strain>
    </source>
</reference>
<name>A0A317CFU6_9GAMM</name>
<feature type="transmembrane region" description="Helical" evidence="1">
    <location>
        <begin position="253"/>
        <end position="277"/>
    </location>
</feature>
<evidence type="ECO:0000313" key="2">
    <source>
        <dbReference type="EMBL" id="PWQ97267.1"/>
    </source>
</evidence>
<dbReference type="AlphaFoldDB" id="A0A317CFU6"/>
<feature type="transmembrane region" description="Helical" evidence="1">
    <location>
        <begin position="194"/>
        <end position="214"/>
    </location>
</feature>
<dbReference type="EMBL" id="QGKL01000021">
    <property type="protein sequence ID" value="PWQ97267.1"/>
    <property type="molecule type" value="Genomic_DNA"/>
</dbReference>
<protein>
    <submittedName>
        <fullName evidence="2">Uncharacterized protein</fullName>
    </submittedName>
</protein>